<evidence type="ECO:0000256" key="1">
    <source>
        <dbReference type="SAM" id="Phobius"/>
    </source>
</evidence>
<feature type="transmembrane region" description="Helical" evidence="1">
    <location>
        <begin position="237"/>
        <end position="256"/>
    </location>
</feature>
<evidence type="ECO:0008006" key="4">
    <source>
        <dbReference type="Google" id="ProtNLM"/>
    </source>
</evidence>
<keyword evidence="1" id="KW-1133">Transmembrane helix</keyword>
<feature type="transmembrane region" description="Helical" evidence="1">
    <location>
        <begin position="72"/>
        <end position="89"/>
    </location>
</feature>
<dbReference type="PANTHER" id="PTHR41324">
    <property type="entry name" value="MEMBRANE PROTEIN-RELATED"/>
    <property type="match status" value="1"/>
</dbReference>
<evidence type="ECO:0000313" key="3">
    <source>
        <dbReference type="Proteomes" id="UP000245423"/>
    </source>
</evidence>
<keyword evidence="3" id="KW-1185">Reference proteome</keyword>
<accession>A0A1M4PKM3</accession>
<gene>
    <name evidence="2" type="ORF">CUESP1_0644</name>
</gene>
<keyword evidence="1" id="KW-0472">Membrane</keyword>
<name>A0A1M4PKM3_9FIRM</name>
<feature type="transmembrane region" description="Helical" evidence="1">
    <location>
        <begin position="167"/>
        <end position="190"/>
    </location>
</feature>
<dbReference type="AlphaFoldDB" id="A0A1M4PKM3"/>
<feature type="transmembrane region" description="Helical" evidence="1">
    <location>
        <begin position="96"/>
        <end position="117"/>
    </location>
</feature>
<protein>
    <recommendedName>
        <fullName evidence="4">DUF2232 domain-containing protein</fullName>
    </recommendedName>
</protein>
<proteinExistence type="predicted"/>
<reference evidence="2 3" key="1">
    <citation type="submission" date="2016-11" db="EMBL/GenBank/DDBJ databases">
        <authorList>
            <person name="Manzoor S."/>
        </authorList>
    </citation>
    <scope>NUCLEOTIDE SEQUENCE [LARGE SCALE GENOMIC DNA]</scope>
    <source>
        <strain evidence="2">Clostridium ultunense strain Esp</strain>
    </source>
</reference>
<dbReference type="PANTHER" id="PTHR41324:SF1">
    <property type="entry name" value="DUF2232 DOMAIN-CONTAINING PROTEIN"/>
    <property type="match status" value="1"/>
</dbReference>
<dbReference type="RefSeq" id="WP_025640461.1">
    <property type="nucleotide sequence ID" value="NZ_LT669839.1"/>
</dbReference>
<keyword evidence="1" id="KW-0812">Transmembrane</keyword>
<dbReference type="InterPro" id="IPR018710">
    <property type="entry name" value="DUF2232"/>
</dbReference>
<dbReference type="EMBL" id="LT669839">
    <property type="protein sequence ID" value="SHD76028.1"/>
    <property type="molecule type" value="Genomic_DNA"/>
</dbReference>
<sequence>MDFKNKTMETVFAIAISTILMLIGIYYLPWVIFLYPVLFIILGIRYGVNYAILALIISTLSIGLMVDMISGIFIFVAFTPLIISLIYTIKTRKNSFTILSISTFVFLLSNLLIISMMKNMTGVSIINQLEEFFTQSINYQIEILKDTGLSNYEVLKIKDFLENAFDYILLIMPSIIMIFSLITAYLNYLLSSLSLRKLEYGIVSIPKFSRFKLPNNILLGTGIMFLGAFILKKLELLYYKTVFLNITSIIAFIFFVQGLSVIDYKLIKRNIKIIPRILIVIVFTIIIPLGWLIPFIGVLDTIFDFRKIRRSI</sequence>
<feature type="transmembrane region" description="Helical" evidence="1">
    <location>
        <begin position="277"/>
        <end position="299"/>
    </location>
</feature>
<evidence type="ECO:0000313" key="2">
    <source>
        <dbReference type="EMBL" id="SHD76028.1"/>
    </source>
</evidence>
<feature type="transmembrane region" description="Helical" evidence="1">
    <location>
        <begin position="47"/>
        <end position="66"/>
    </location>
</feature>
<dbReference type="Pfam" id="PF09991">
    <property type="entry name" value="DUF2232"/>
    <property type="match status" value="1"/>
</dbReference>
<dbReference type="Proteomes" id="UP000245423">
    <property type="component" value="Chromosome 1"/>
</dbReference>
<organism evidence="2 3">
    <name type="scientific">[Clostridium] ultunense Esp</name>
    <dbReference type="NCBI Taxonomy" id="1288971"/>
    <lineage>
        <taxon>Bacteria</taxon>
        <taxon>Bacillati</taxon>
        <taxon>Bacillota</taxon>
        <taxon>Tissierellia</taxon>
        <taxon>Tissierellales</taxon>
        <taxon>Tepidimicrobiaceae</taxon>
        <taxon>Schnuerera</taxon>
    </lineage>
</organism>
<feature type="transmembrane region" description="Helical" evidence="1">
    <location>
        <begin position="12"/>
        <end position="35"/>
    </location>
</feature>
<feature type="transmembrane region" description="Helical" evidence="1">
    <location>
        <begin position="211"/>
        <end position="231"/>
    </location>
</feature>